<dbReference type="Proteomes" id="UP001461498">
    <property type="component" value="Unassembled WGS sequence"/>
</dbReference>
<feature type="region of interest" description="Disordered" evidence="3">
    <location>
        <begin position="110"/>
        <end position="130"/>
    </location>
</feature>
<dbReference type="InterPro" id="IPR051217">
    <property type="entry name" value="Insect_Cuticle_Struc_Prot"/>
</dbReference>
<gene>
    <name evidence="5" type="ORF">O3M35_003280</name>
</gene>
<feature type="chain" id="PRO_5043900906" description="Cuticle protein 19" evidence="4">
    <location>
        <begin position="20"/>
        <end position="130"/>
    </location>
</feature>
<keyword evidence="4" id="KW-0732">Signal</keyword>
<name>A0AAW1CJL3_9HEMI</name>
<protein>
    <recommendedName>
        <fullName evidence="7">Cuticle protein 19</fullName>
    </recommendedName>
</protein>
<evidence type="ECO:0000313" key="5">
    <source>
        <dbReference type="EMBL" id="KAK9498706.1"/>
    </source>
</evidence>
<sequence>MCNVHIAVMFLSICTLTAAYPYPVQYQQYQDLQNYEVYDNHEQEPYDDHPKYAFSYGVKDTHTGDIKHQTEERDGGVVKGQYSLVEPDGSTRTVDYSADDHSGFNAVVTKSGHNAHPVSSYPSHPFPYHH</sequence>
<evidence type="ECO:0000256" key="4">
    <source>
        <dbReference type="SAM" id="SignalP"/>
    </source>
</evidence>
<proteinExistence type="predicted"/>
<evidence type="ECO:0000256" key="3">
    <source>
        <dbReference type="SAM" id="MobiDB-lite"/>
    </source>
</evidence>
<feature type="signal peptide" evidence="4">
    <location>
        <begin position="1"/>
        <end position="19"/>
    </location>
</feature>
<evidence type="ECO:0000256" key="1">
    <source>
        <dbReference type="ARBA" id="ARBA00022460"/>
    </source>
</evidence>
<accession>A0AAW1CJL3</accession>
<dbReference type="Pfam" id="PF00379">
    <property type="entry name" value="Chitin_bind_4"/>
    <property type="match status" value="1"/>
</dbReference>
<evidence type="ECO:0000313" key="6">
    <source>
        <dbReference type="Proteomes" id="UP001461498"/>
    </source>
</evidence>
<dbReference type="GO" id="GO:0005615">
    <property type="term" value="C:extracellular space"/>
    <property type="evidence" value="ECO:0007669"/>
    <property type="project" value="TreeGrafter"/>
</dbReference>
<reference evidence="5 6" key="1">
    <citation type="submission" date="2022-12" db="EMBL/GenBank/DDBJ databases">
        <title>Chromosome-level genome assembly of true bugs.</title>
        <authorList>
            <person name="Ma L."/>
            <person name="Li H."/>
        </authorList>
    </citation>
    <scope>NUCLEOTIDE SEQUENCE [LARGE SCALE GENOMIC DNA]</scope>
    <source>
        <strain evidence="5">Lab_2022b</strain>
    </source>
</reference>
<dbReference type="PRINTS" id="PR00947">
    <property type="entry name" value="CUTICLE"/>
</dbReference>
<dbReference type="EMBL" id="JAPXFL010000012">
    <property type="protein sequence ID" value="KAK9498706.1"/>
    <property type="molecule type" value="Genomic_DNA"/>
</dbReference>
<dbReference type="GO" id="GO:0031012">
    <property type="term" value="C:extracellular matrix"/>
    <property type="evidence" value="ECO:0007669"/>
    <property type="project" value="TreeGrafter"/>
</dbReference>
<keyword evidence="1 2" id="KW-0193">Cuticle</keyword>
<dbReference type="GO" id="GO:0042302">
    <property type="term" value="F:structural constituent of cuticle"/>
    <property type="evidence" value="ECO:0007669"/>
    <property type="project" value="UniProtKB-UniRule"/>
</dbReference>
<keyword evidence="6" id="KW-1185">Reference proteome</keyword>
<organism evidence="5 6">
    <name type="scientific">Rhynocoris fuscipes</name>
    <dbReference type="NCBI Taxonomy" id="488301"/>
    <lineage>
        <taxon>Eukaryota</taxon>
        <taxon>Metazoa</taxon>
        <taxon>Ecdysozoa</taxon>
        <taxon>Arthropoda</taxon>
        <taxon>Hexapoda</taxon>
        <taxon>Insecta</taxon>
        <taxon>Pterygota</taxon>
        <taxon>Neoptera</taxon>
        <taxon>Paraneoptera</taxon>
        <taxon>Hemiptera</taxon>
        <taxon>Heteroptera</taxon>
        <taxon>Panheteroptera</taxon>
        <taxon>Cimicomorpha</taxon>
        <taxon>Reduviidae</taxon>
        <taxon>Harpactorinae</taxon>
        <taxon>Harpactorini</taxon>
        <taxon>Rhynocoris</taxon>
    </lineage>
</organism>
<evidence type="ECO:0008006" key="7">
    <source>
        <dbReference type="Google" id="ProtNLM"/>
    </source>
</evidence>
<dbReference type="InterPro" id="IPR000618">
    <property type="entry name" value="Insect_cuticle"/>
</dbReference>
<dbReference type="AlphaFoldDB" id="A0AAW1CJL3"/>
<dbReference type="PANTHER" id="PTHR12236">
    <property type="entry name" value="STRUCTURAL CONTITUENT OF CUTICLE"/>
    <property type="match status" value="1"/>
</dbReference>
<dbReference type="PANTHER" id="PTHR12236:SF95">
    <property type="entry name" value="CUTICULAR PROTEIN 76BD, ISOFORM C-RELATED"/>
    <property type="match status" value="1"/>
</dbReference>
<dbReference type="PROSITE" id="PS00233">
    <property type="entry name" value="CHIT_BIND_RR_1"/>
    <property type="match status" value="1"/>
</dbReference>
<comment type="caution">
    <text evidence="5">The sequence shown here is derived from an EMBL/GenBank/DDBJ whole genome shotgun (WGS) entry which is preliminary data.</text>
</comment>
<evidence type="ECO:0000256" key="2">
    <source>
        <dbReference type="PROSITE-ProRule" id="PRU00497"/>
    </source>
</evidence>
<dbReference type="InterPro" id="IPR031311">
    <property type="entry name" value="CHIT_BIND_RR_consensus"/>
</dbReference>
<dbReference type="PROSITE" id="PS51155">
    <property type="entry name" value="CHIT_BIND_RR_2"/>
    <property type="match status" value="1"/>
</dbReference>